<gene>
    <name evidence="2" type="ORF">ES288_D09G076900v1</name>
</gene>
<dbReference type="Proteomes" id="UP000323506">
    <property type="component" value="Chromosome D09"/>
</dbReference>
<accession>A0A5D2B945</accession>
<dbReference type="EMBL" id="CM017709">
    <property type="protein sequence ID" value="TYG53040.1"/>
    <property type="molecule type" value="Genomic_DNA"/>
</dbReference>
<sequence length="81" mass="8908">MGPSAPVTVSLRAKLSQPARSETKGRPSTPLDPNRATEERPTGGVRRDRRWCQKACARGHWEKAAALEARETCGAKRVKEP</sequence>
<reference evidence="2 3" key="1">
    <citation type="submission" date="2019-06" db="EMBL/GenBank/DDBJ databases">
        <title>WGS assembly of Gossypium darwinii.</title>
        <authorList>
            <person name="Chen Z.J."/>
            <person name="Sreedasyam A."/>
            <person name="Ando A."/>
            <person name="Song Q."/>
            <person name="De L."/>
            <person name="Hulse-Kemp A."/>
            <person name="Ding M."/>
            <person name="Ye W."/>
            <person name="Kirkbride R."/>
            <person name="Jenkins J."/>
            <person name="Plott C."/>
            <person name="Lovell J."/>
            <person name="Lin Y.-M."/>
            <person name="Vaughn R."/>
            <person name="Liu B."/>
            <person name="Li W."/>
            <person name="Simpson S."/>
            <person name="Scheffler B."/>
            <person name="Saski C."/>
            <person name="Grover C."/>
            <person name="Hu G."/>
            <person name="Conover J."/>
            <person name="Carlson J."/>
            <person name="Shu S."/>
            <person name="Boston L."/>
            <person name="Williams M."/>
            <person name="Peterson D."/>
            <person name="Mcgee K."/>
            <person name="Jones D."/>
            <person name="Wendel J."/>
            <person name="Stelly D."/>
            <person name="Grimwood J."/>
            <person name="Schmutz J."/>
        </authorList>
    </citation>
    <scope>NUCLEOTIDE SEQUENCE [LARGE SCALE GENOMIC DNA]</scope>
    <source>
        <strain evidence="2">1808015.09</strain>
    </source>
</reference>
<name>A0A5D2B945_GOSDA</name>
<protein>
    <submittedName>
        <fullName evidence="2">Uncharacterized protein</fullName>
    </submittedName>
</protein>
<evidence type="ECO:0000256" key="1">
    <source>
        <dbReference type="SAM" id="MobiDB-lite"/>
    </source>
</evidence>
<proteinExistence type="predicted"/>
<keyword evidence="3" id="KW-1185">Reference proteome</keyword>
<dbReference type="AlphaFoldDB" id="A0A5D2B945"/>
<feature type="region of interest" description="Disordered" evidence="1">
    <location>
        <begin position="1"/>
        <end position="48"/>
    </location>
</feature>
<organism evidence="2 3">
    <name type="scientific">Gossypium darwinii</name>
    <name type="common">Darwin's cotton</name>
    <name type="synonym">Gossypium barbadense var. darwinii</name>
    <dbReference type="NCBI Taxonomy" id="34276"/>
    <lineage>
        <taxon>Eukaryota</taxon>
        <taxon>Viridiplantae</taxon>
        <taxon>Streptophyta</taxon>
        <taxon>Embryophyta</taxon>
        <taxon>Tracheophyta</taxon>
        <taxon>Spermatophyta</taxon>
        <taxon>Magnoliopsida</taxon>
        <taxon>eudicotyledons</taxon>
        <taxon>Gunneridae</taxon>
        <taxon>Pentapetalae</taxon>
        <taxon>rosids</taxon>
        <taxon>malvids</taxon>
        <taxon>Malvales</taxon>
        <taxon>Malvaceae</taxon>
        <taxon>Malvoideae</taxon>
        <taxon>Gossypium</taxon>
    </lineage>
</organism>
<evidence type="ECO:0000313" key="2">
    <source>
        <dbReference type="EMBL" id="TYG53040.1"/>
    </source>
</evidence>
<evidence type="ECO:0000313" key="3">
    <source>
        <dbReference type="Proteomes" id="UP000323506"/>
    </source>
</evidence>